<dbReference type="Proteomes" id="UP000046393">
    <property type="component" value="Unplaced"/>
</dbReference>
<proteinExistence type="predicted"/>
<reference evidence="3" key="1">
    <citation type="submission" date="2017-02" db="UniProtKB">
        <authorList>
            <consortium name="WormBaseParasite"/>
        </authorList>
    </citation>
    <scope>IDENTIFICATION</scope>
</reference>
<protein>
    <submittedName>
        <fullName evidence="3">Uncharacterized protein</fullName>
    </submittedName>
</protein>
<evidence type="ECO:0000256" key="1">
    <source>
        <dbReference type="SAM" id="MobiDB-lite"/>
    </source>
</evidence>
<feature type="compositionally biased region" description="Acidic residues" evidence="1">
    <location>
        <begin position="178"/>
        <end position="187"/>
    </location>
</feature>
<name>A0A0N5ARM2_9BILA</name>
<feature type="region of interest" description="Disordered" evidence="1">
    <location>
        <begin position="169"/>
        <end position="195"/>
    </location>
</feature>
<organism evidence="2 3">
    <name type="scientific">Syphacia muris</name>
    <dbReference type="NCBI Taxonomy" id="451379"/>
    <lineage>
        <taxon>Eukaryota</taxon>
        <taxon>Metazoa</taxon>
        <taxon>Ecdysozoa</taxon>
        <taxon>Nematoda</taxon>
        <taxon>Chromadorea</taxon>
        <taxon>Rhabditida</taxon>
        <taxon>Spirurina</taxon>
        <taxon>Oxyuridomorpha</taxon>
        <taxon>Oxyuroidea</taxon>
        <taxon>Oxyuridae</taxon>
        <taxon>Syphacia</taxon>
    </lineage>
</organism>
<evidence type="ECO:0000313" key="2">
    <source>
        <dbReference type="Proteomes" id="UP000046393"/>
    </source>
</evidence>
<keyword evidence="2" id="KW-1185">Reference proteome</keyword>
<dbReference type="WBParaSite" id="SMUV_0000737401-mRNA-1">
    <property type="protein sequence ID" value="SMUV_0000737401-mRNA-1"/>
    <property type="gene ID" value="SMUV_0000737401"/>
</dbReference>
<dbReference type="AlphaFoldDB" id="A0A0N5ARM2"/>
<evidence type="ECO:0000313" key="3">
    <source>
        <dbReference type="WBParaSite" id="SMUV_0000737401-mRNA-1"/>
    </source>
</evidence>
<accession>A0A0N5ARM2</accession>
<sequence>MSVEARSRRTNNGLRQHIGRSFDERYPEAYRKISRSRFEERLKLLGSMIEEISEADEEAAAVSNCPPSSPSDDGRSPYIIPAEDRLWPNTRRWQNFYCTNSPIRSRNESHSLNCRSQLEHSLTEPVARRRRYQCGLGERKCGSSFEHLPMDFLSLPPIPEAVPLEELCNGKASKYEEDGTDNDDSSECSDFNPSI</sequence>